<feature type="region of interest" description="Disordered" evidence="1">
    <location>
        <begin position="1"/>
        <end position="27"/>
    </location>
</feature>
<gene>
    <name evidence="2" type="ORF">METZ01_LOCUS132372</name>
</gene>
<organism evidence="2">
    <name type="scientific">marine metagenome</name>
    <dbReference type="NCBI Taxonomy" id="408172"/>
    <lineage>
        <taxon>unclassified sequences</taxon>
        <taxon>metagenomes</taxon>
        <taxon>ecological metagenomes</taxon>
    </lineage>
</organism>
<protein>
    <submittedName>
        <fullName evidence="2">Uncharacterized protein</fullName>
    </submittedName>
</protein>
<accession>A0A381YR72</accession>
<reference evidence="2" key="1">
    <citation type="submission" date="2018-05" db="EMBL/GenBank/DDBJ databases">
        <authorList>
            <person name="Lanie J.A."/>
            <person name="Ng W.-L."/>
            <person name="Kazmierczak K.M."/>
            <person name="Andrzejewski T.M."/>
            <person name="Davidsen T.M."/>
            <person name="Wayne K.J."/>
            <person name="Tettelin H."/>
            <person name="Glass J.I."/>
            <person name="Rusch D."/>
            <person name="Podicherti R."/>
            <person name="Tsui H.-C.T."/>
            <person name="Winkler M.E."/>
        </authorList>
    </citation>
    <scope>NUCLEOTIDE SEQUENCE</scope>
</reference>
<feature type="compositionally biased region" description="Basic and acidic residues" evidence="1">
    <location>
        <begin position="1"/>
        <end position="17"/>
    </location>
</feature>
<evidence type="ECO:0000313" key="2">
    <source>
        <dbReference type="EMBL" id="SVA79518.1"/>
    </source>
</evidence>
<proteinExistence type="predicted"/>
<dbReference type="AlphaFoldDB" id="A0A381YR72"/>
<evidence type="ECO:0000256" key="1">
    <source>
        <dbReference type="SAM" id="MobiDB-lite"/>
    </source>
</evidence>
<sequence length="27" mass="3223">MQKIHETQSESQEKINFEPELSSPYLE</sequence>
<dbReference type="EMBL" id="UINC01018858">
    <property type="protein sequence ID" value="SVA79518.1"/>
    <property type="molecule type" value="Genomic_DNA"/>
</dbReference>
<name>A0A381YR72_9ZZZZ</name>